<dbReference type="Proteomes" id="UP000198243">
    <property type="component" value="Chromosome I"/>
</dbReference>
<comment type="similarity">
    <text evidence="1">Belongs to the HIBADH-related family.</text>
</comment>
<keyword evidence="3" id="KW-0520">NAD</keyword>
<evidence type="ECO:0000256" key="2">
    <source>
        <dbReference type="ARBA" id="ARBA00023002"/>
    </source>
</evidence>
<dbReference type="GO" id="GO:0016054">
    <property type="term" value="P:organic acid catabolic process"/>
    <property type="evidence" value="ECO:0007669"/>
    <property type="project" value="UniProtKB-ARBA"/>
</dbReference>
<gene>
    <name evidence="7" type="ORF">GA0070607_4820</name>
</gene>
<organism evidence="7 8">
    <name type="scientific">Micromonospora coriariae</name>
    <dbReference type="NCBI Taxonomy" id="285665"/>
    <lineage>
        <taxon>Bacteria</taxon>
        <taxon>Bacillati</taxon>
        <taxon>Actinomycetota</taxon>
        <taxon>Actinomycetes</taxon>
        <taxon>Micromonosporales</taxon>
        <taxon>Micromonosporaceae</taxon>
        <taxon>Micromonospora</taxon>
    </lineage>
</organism>
<dbReference type="PIRSF" id="PIRSF000103">
    <property type="entry name" value="HIBADH"/>
    <property type="match status" value="1"/>
</dbReference>
<protein>
    <submittedName>
        <fullName evidence="7">3-hydroxyisobutyrate dehydrogenase</fullName>
    </submittedName>
</protein>
<evidence type="ECO:0000313" key="8">
    <source>
        <dbReference type="Proteomes" id="UP000198243"/>
    </source>
</evidence>
<dbReference type="Gene3D" id="1.10.1040.10">
    <property type="entry name" value="N-(1-d-carboxylethyl)-l-norvaline Dehydrogenase, domain 2"/>
    <property type="match status" value="1"/>
</dbReference>
<dbReference type="InterPro" id="IPR015815">
    <property type="entry name" value="HIBADH-related"/>
</dbReference>
<dbReference type="InterPro" id="IPR006115">
    <property type="entry name" value="6PGDH_NADP-bd"/>
</dbReference>
<accession>A0A1C4X853</accession>
<dbReference type="EMBL" id="LT607412">
    <property type="protein sequence ID" value="SCF04547.1"/>
    <property type="molecule type" value="Genomic_DNA"/>
</dbReference>
<evidence type="ECO:0000256" key="4">
    <source>
        <dbReference type="PIRSR" id="PIRSR000103-1"/>
    </source>
</evidence>
<dbReference type="AlphaFoldDB" id="A0A1C4X853"/>
<keyword evidence="8" id="KW-1185">Reference proteome</keyword>
<dbReference type="PANTHER" id="PTHR43060">
    <property type="entry name" value="3-HYDROXYISOBUTYRATE DEHYDROGENASE-LIKE 1, MITOCHONDRIAL-RELATED"/>
    <property type="match status" value="1"/>
</dbReference>
<reference evidence="8" key="1">
    <citation type="submission" date="2016-06" db="EMBL/GenBank/DDBJ databases">
        <authorList>
            <person name="Varghese N."/>
            <person name="Submissions Spin"/>
        </authorList>
    </citation>
    <scope>NUCLEOTIDE SEQUENCE [LARGE SCALE GENOMIC DNA]</scope>
    <source>
        <strain evidence="8">DSM 44875</strain>
    </source>
</reference>
<name>A0A1C4X853_9ACTN</name>
<feature type="domain" description="3-hydroxyisobutyrate dehydrogenase-like NAD-binding" evidence="6">
    <location>
        <begin position="162"/>
        <end position="247"/>
    </location>
</feature>
<proteinExistence type="inferred from homology"/>
<dbReference type="GO" id="GO:0050661">
    <property type="term" value="F:NADP binding"/>
    <property type="evidence" value="ECO:0007669"/>
    <property type="project" value="InterPro"/>
</dbReference>
<dbReference type="InterPro" id="IPR036291">
    <property type="entry name" value="NAD(P)-bd_dom_sf"/>
</dbReference>
<dbReference type="SUPFAM" id="SSF51735">
    <property type="entry name" value="NAD(P)-binding Rossmann-fold domains"/>
    <property type="match status" value="1"/>
</dbReference>
<dbReference type="InterPro" id="IPR002204">
    <property type="entry name" value="3-OH-isobutyrate_DH-rel_CS"/>
</dbReference>
<evidence type="ECO:0000256" key="3">
    <source>
        <dbReference type="ARBA" id="ARBA00023027"/>
    </source>
</evidence>
<sequence>MTRIGFIGLGRMGSLMAGRLVAADHEVTVWNRTADKAAPLVRAGARAAATPAEAVAGADVVITMLTGPGAVDAVLFGDHGAAAALHPAATLVDMSTVGPDHIASLHDRLPNLDLADAPVKGSLPAAAAGELAILFGGSDKTLARVRDVLEVLGKVQHVGPLGAGAAVKLVVNVALCGSFVLVGEALALGDRLGLSTETTLATLSGTALGSIVPRVRARLDSPEAPTQFSYGLAAKDLKLALEAGAPTEGVIAAAHQQFASELPRLSESDIGEIVAVLRRAATR</sequence>
<dbReference type="OrthoDB" id="3185659at2"/>
<dbReference type="GO" id="GO:0051287">
    <property type="term" value="F:NAD binding"/>
    <property type="evidence" value="ECO:0007669"/>
    <property type="project" value="InterPro"/>
</dbReference>
<evidence type="ECO:0000259" key="5">
    <source>
        <dbReference type="Pfam" id="PF03446"/>
    </source>
</evidence>
<evidence type="ECO:0000256" key="1">
    <source>
        <dbReference type="ARBA" id="ARBA00009080"/>
    </source>
</evidence>
<dbReference type="SUPFAM" id="SSF48179">
    <property type="entry name" value="6-phosphogluconate dehydrogenase C-terminal domain-like"/>
    <property type="match status" value="1"/>
</dbReference>
<dbReference type="Pfam" id="PF14833">
    <property type="entry name" value="NAD_binding_11"/>
    <property type="match status" value="1"/>
</dbReference>
<evidence type="ECO:0000259" key="6">
    <source>
        <dbReference type="Pfam" id="PF14833"/>
    </source>
</evidence>
<dbReference type="InterPro" id="IPR013328">
    <property type="entry name" value="6PGD_dom2"/>
</dbReference>
<dbReference type="InterPro" id="IPR008927">
    <property type="entry name" value="6-PGluconate_DH-like_C_sf"/>
</dbReference>
<dbReference type="RefSeq" id="WP_089020154.1">
    <property type="nucleotide sequence ID" value="NZ_LT607412.1"/>
</dbReference>
<evidence type="ECO:0000313" key="7">
    <source>
        <dbReference type="EMBL" id="SCF04547.1"/>
    </source>
</evidence>
<keyword evidence="2" id="KW-0560">Oxidoreductase</keyword>
<dbReference type="PROSITE" id="PS00895">
    <property type="entry name" value="3_HYDROXYISOBUT_DH"/>
    <property type="match status" value="1"/>
</dbReference>
<feature type="active site" evidence="4">
    <location>
        <position position="168"/>
    </location>
</feature>
<dbReference type="Gene3D" id="3.40.50.720">
    <property type="entry name" value="NAD(P)-binding Rossmann-like Domain"/>
    <property type="match status" value="1"/>
</dbReference>
<dbReference type="Pfam" id="PF03446">
    <property type="entry name" value="NAD_binding_2"/>
    <property type="match status" value="1"/>
</dbReference>
<dbReference type="GO" id="GO:0016491">
    <property type="term" value="F:oxidoreductase activity"/>
    <property type="evidence" value="ECO:0007669"/>
    <property type="project" value="UniProtKB-KW"/>
</dbReference>
<dbReference type="InterPro" id="IPR029154">
    <property type="entry name" value="HIBADH-like_NADP-bd"/>
</dbReference>
<feature type="domain" description="6-phosphogluconate dehydrogenase NADP-binding" evidence="5">
    <location>
        <begin position="3"/>
        <end position="157"/>
    </location>
</feature>
<dbReference type="PANTHER" id="PTHR43060:SF15">
    <property type="entry name" value="3-HYDROXYISOBUTYRATE DEHYDROGENASE-LIKE 1, MITOCHONDRIAL-RELATED"/>
    <property type="match status" value="1"/>
</dbReference>